<proteinExistence type="inferred from homology"/>
<protein>
    <recommendedName>
        <fullName evidence="8">Rhodopsin domain-containing protein</fullName>
    </recommendedName>
</protein>
<dbReference type="InterPro" id="IPR049326">
    <property type="entry name" value="Rhodopsin_dom_fungi"/>
</dbReference>
<dbReference type="Proteomes" id="UP000297452">
    <property type="component" value="Unassembled WGS sequence"/>
</dbReference>
<comment type="subcellular location">
    <subcellularLocation>
        <location evidence="1">Membrane</location>
        <topology evidence="1">Multi-pass membrane protein</topology>
    </subcellularLocation>
</comment>
<dbReference type="AlphaFoldDB" id="A0A4Z1IGV7"/>
<feature type="transmembrane region" description="Helical" evidence="7">
    <location>
        <begin position="153"/>
        <end position="177"/>
    </location>
</feature>
<name>A0A4Z1IGV7_9HELO</name>
<evidence type="ECO:0000256" key="4">
    <source>
        <dbReference type="ARBA" id="ARBA00023136"/>
    </source>
</evidence>
<dbReference type="InterPro" id="IPR052337">
    <property type="entry name" value="SAT4-like"/>
</dbReference>
<feature type="transmembrane region" description="Helical" evidence="7">
    <location>
        <begin position="225"/>
        <end position="245"/>
    </location>
</feature>
<evidence type="ECO:0000313" key="10">
    <source>
        <dbReference type="Proteomes" id="UP000297452"/>
    </source>
</evidence>
<dbReference type="PANTHER" id="PTHR33048">
    <property type="entry name" value="PTH11-LIKE INTEGRAL MEMBRANE PROTEIN (AFU_ORTHOLOGUE AFUA_5G11245)"/>
    <property type="match status" value="1"/>
</dbReference>
<dbReference type="OrthoDB" id="3648173at2759"/>
<feature type="domain" description="Rhodopsin" evidence="8">
    <location>
        <begin position="38"/>
        <end position="250"/>
    </location>
</feature>
<keyword evidence="2 7" id="KW-0812">Transmembrane</keyword>
<reference evidence="9 10" key="1">
    <citation type="submission" date="2017-12" db="EMBL/GenBank/DDBJ databases">
        <title>Comparative genomics of Botrytis spp.</title>
        <authorList>
            <person name="Valero-Jimenez C.A."/>
            <person name="Tapia P."/>
            <person name="Veloso J."/>
            <person name="Silva-Moreno E."/>
            <person name="Staats M."/>
            <person name="Valdes J.H."/>
            <person name="Van Kan J.A.L."/>
        </authorList>
    </citation>
    <scope>NUCLEOTIDE SEQUENCE [LARGE SCALE GENOMIC DNA]</scope>
    <source>
        <strain evidence="9 10">MUCL2120</strain>
    </source>
</reference>
<comment type="similarity">
    <text evidence="5">Belongs to the SAT4 family.</text>
</comment>
<feature type="transmembrane region" description="Helical" evidence="7">
    <location>
        <begin position="54"/>
        <end position="73"/>
    </location>
</feature>
<feature type="transmembrane region" description="Helical" evidence="7">
    <location>
        <begin position="189"/>
        <end position="213"/>
    </location>
</feature>
<evidence type="ECO:0000259" key="8">
    <source>
        <dbReference type="Pfam" id="PF20684"/>
    </source>
</evidence>
<evidence type="ECO:0000256" key="6">
    <source>
        <dbReference type="SAM" id="MobiDB-lite"/>
    </source>
</evidence>
<gene>
    <name evidence="9" type="ORF">BOTNAR_0233g00030</name>
</gene>
<feature type="region of interest" description="Disordered" evidence="6">
    <location>
        <begin position="309"/>
        <end position="330"/>
    </location>
</feature>
<dbReference type="GO" id="GO:0016020">
    <property type="term" value="C:membrane"/>
    <property type="evidence" value="ECO:0007669"/>
    <property type="project" value="UniProtKB-SubCell"/>
</dbReference>
<dbReference type="EMBL" id="PQXJ01000233">
    <property type="protein sequence ID" value="TGO55973.1"/>
    <property type="molecule type" value="Genomic_DNA"/>
</dbReference>
<evidence type="ECO:0000313" key="9">
    <source>
        <dbReference type="EMBL" id="TGO55973.1"/>
    </source>
</evidence>
<evidence type="ECO:0000256" key="1">
    <source>
        <dbReference type="ARBA" id="ARBA00004141"/>
    </source>
</evidence>
<dbReference type="PANTHER" id="PTHR33048:SF168">
    <property type="match status" value="1"/>
</dbReference>
<evidence type="ECO:0000256" key="5">
    <source>
        <dbReference type="ARBA" id="ARBA00038359"/>
    </source>
</evidence>
<feature type="transmembrane region" description="Helical" evidence="7">
    <location>
        <begin position="20"/>
        <end position="42"/>
    </location>
</feature>
<keyword evidence="4 7" id="KW-0472">Membrane</keyword>
<sequence length="330" mass="36676">MTMPASSAPYKLGLNHVGYTTLVICIFFMAFSILAAALRVWTRVVKRAKFGIDDWLLIASVILFFPFCANILYFKSEYAIPPLYAINVTTIKLSILFFYRRIFTTDSFLRNNYIIIGICTVWFVVAIIGDLLYCIPMATFWNPEVKGKCFNFPLYFLVMELVDMLLDIAILCLPLKIILSLHMPLSKRLGILCIFLLGALVVVTSAIRIGYVYKPSASLLSLAQASLWSVINLGVAILCACLPTYKPLFGKFHTIGTSLWTNHFSANSGSSTTKAAPDSHSNPTAYYYRMGDSNGDNIHMTGVSTQIQSGNKAQSLPSDGVRVQRDVHVS</sequence>
<evidence type="ECO:0000256" key="3">
    <source>
        <dbReference type="ARBA" id="ARBA00022989"/>
    </source>
</evidence>
<feature type="transmembrane region" description="Helical" evidence="7">
    <location>
        <begin position="111"/>
        <end position="133"/>
    </location>
</feature>
<keyword evidence="10" id="KW-1185">Reference proteome</keyword>
<comment type="caution">
    <text evidence="9">The sequence shown here is derived from an EMBL/GenBank/DDBJ whole genome shotgun (WGS) entry which is preliminary data.</text>
</comment>
<evidence type="ECO:0000256" key="7">
    <source>
        <dbReference type="SAM" id="Phobius"/>
    </source>
</evidence>
<accession>A0A4Z1IGV7</accession>
<organism evidence="9 10">
    <name type="scientific">Botryotinia narcissicola</name>
    <dbReference type="NCBI Taxonomy" id="278944"/>
    <lineage>
        <taxon>Eukaryota</taxon>
        <taxon>Fungi</taxon>
        <taxon>Dikarya</taxon>
        <taxon>Ascomycota</taxon>
        <taxon>Pezizomycotina</taxon>
        <taxon>Leotiomycetes</taxon>
        <taxon>Helotiales</taxon>
        <taxon>Sclerotiniaceae</taxon>
        <taxon>Botryotinia</taxon>
    </lineage>
</organism>
<keyword evidence="3 7" id="KW-1133">Transmembrane helix</keyword>
<feature type="transmembrane region" description="Helical" evidence="7">
    <location>
        <begin position="79"/>
        <end position="99"/>
    </location>
</feature>
<dbReference type="Pfam" id="PF20684">
    <property type="entry name" value="Fung_rhodopsin"/>
    <property type="match status" value="1"/>
</dbReference>
<evidence type="ECO:0000256" key="2">
    <source>
        <dbReference type="ARBA" id="ARBA00022692"/>
    </source>
</evidence>